<sequence>MDSSSSEKSTMDTSISEKSMGEEKRFPFFHPFSRRFHLVLMLMFLLYCSNWMRGNLGMTMTCMVNTTAVSIHSDSSKKLHNGTKSYAATKCHARVDDSGDEESFVNDYGGTIIWNSQVQNLLFSGTFWGALFTTLPAGYFADRTSPSNMIQLSMLIFIITTALFPYLAMYTTYQVVFLSRFIMGLGEGFLIPAINAIITKWLPNHEKSTSAAIFTSGNQLSGILGLPIAAAFCASDWKWPAVFYTAALLGTIWLIVWRTTVKNSPHKTSLITDKEKAYLERVVEMNRPHRKDYPTPWKSIFTSLPFYCCFLCGFSGMMVMVVLQIYLPTFFKEVLFLKVVDNGFYSAAPFIVQFSVKLIWSIFLDNLRGKYISNTASCKISQGLKLPTAMALVQTTNLPFNEEEAVSALTGLNSHYPAPQPPEISSDPLPPVPPSATPSEDIIANFPPEPYITTIAPNPPTLPEAYPSNNIQIFSILPTIIDYNQPQIQTLPSEYTQEMSDQTETFLYTATTTSYIHPTDGITPVSGYKIPEIRISFENLPYGVSKSALNYENGYPTILPMAKNSEEAITPVPPRELYPRNFNIGLWINPIFGEIPEEEMHYLSRSKRPEVYRPRENMKPTLQQAMIKIRINNKHQRKNMKEKIVQQIMKNTLPQKNMKYPKGQKILEDNQMGQKKAETKIILITDT</sequence>
<feature type="region of interest" description="Disordered" evidence="5">
    <location>
        <begin position="417"/>
        <end position="436"/>
    </location>
</feature>
<keyword evidence="4 6" id="KW-0472">Membrane</keyword>
<evidence type="ECO:0000256" key="3">
    <source>
        <dbReference type="ARBA" id="ARBA00022989"/>
    </source>
</evidence>
<dbReference type="AlphaFoldDB" id="A0A914C0L3"/>
<feature type="transmembrane region" description="Helical" evidence="6">
    <location>
        <begin position="121"/>
        <end position="140"/>
    </location>
</feature>
<feature type="compositionally biased region" description="Pro residues" evidence="5">
    <location>
        <begin position="418"/>
        <end position="436"/>
    </location>
</feature>
<feature type="transmembrane region" description="Helical" evidence="6">
    <location>
        <begin position="152"/>
        <end position="171"/>
    </location>
</feature>
<proteinExistence type="predicted"/>
<evidence type="ECO:0000313" key="7">
    <source>
        <dbReference type="Proteomes" id="UP000887540"/>
    </source>
</evidence>
<dbReference type="PANTHER" id="PTHR11662">
    <property type="entry name" value="SOLUTE CARRIER FAMILY 17"/>
    <property type="match status" value="1"/>
</dbReference>
<dbReference type="GO" id="GO:0006820">
    <property type="term" value="P:monoatomic anion transport"/>
    <property type="evidence" value="ECO:0007669"/>
    <property type="project" value="TreeGrafter"/>
</dbReference>
<dbReference type="WBParaSite" id="ACRNAN_Path_1437.g5630.t1">
    <property type="protein sequence ID" value="ACRNAN_Path_1437.g5630.t1"/>
    <property type="gene ID" value="ACRNAN_Path_1437.g5630"/>
</dbReference>
<evidence type="ECO:0000256" key="4">
    <source>
        <dbReference type="ARBA" id="ARBA00023136"/>
    </source>
</evidence>
<dbReference type="InterPro" id="IPR036259">
    <property type="entry name" value="MFS_trans_sf"/>
</dbReference>
<protein>
    <submittedName>
        <fullName evidence="8">Major facilitator superfamily (MFS) profile domain-containing protein</fullName>
    </submittedName>
</protein>
<evidence type="ECO:0000313" key="8">
    <source>
        <dbReference type="WBParaSite" id="ACRNAN_Path_1437.g5630.t1"/>
    </source>
</evidence>
<dbReference type="GO" id="GO:0016020">
    <property type="term" value="C:membrane"/>
    <property type="evidence" value="ECO:0007669"/>
    <property type="project" value="UniProtKB-SubCell"/>
</dbReference>
<dbReference type="Pfam" id="PF07690">
    <property type="entry name" value="MFS_1"/>
    <property type="match status" value="1"/>
</dbReference>
<evidence type="ECO:0000256" key="1">
    <source>
        <dbReference type="ARBA" id="ARBA00004141"/>
    </source>
</evidence>
<dbReference type="Gene3D" id="1.20.1250.20">
    <property type="entry name" value="MFS general substrate transporter like domains"/>
    <property type="match status" value="1"/>
</dbReference>
<feature type="transmembrane region" description="Helical" evidence="6">
    <location>
        <begin position="304"/>
        <end position="327"/>
    </location>
</feature>
<dbReference type="PANTHER" id="PTHR11662:SF60">
    <property type="entry name" value="MAJOR FACILITATOR SUPERFAMILY (MFS) PROFILE DOMAIN-CONTAINING PROTEIN"/>
    <property type="match status" value="1"/>
</dbReference>
<evidence type="ECO:0000256" key="2">
    <source>
        <dbReference type="ARBA" id="ARBA00022692"/>
    </source>
</evidence>
<dbReference type="InterPro" id="IPR011701">
    <property type="entry name" value="MFS"/>
</dbReference>
<name>A0A914C0L3_9BILA</name>
<accession>A0A914C0L3</accession>
<dbReference type="GO" id="GO:0022857">
    <property type="term" value="F:transmembrane transporter activity"/>
    <property type="evidence" value="ECO:0007669"/>
    <property type="project" value="InterPro"/>
</dbReference>
<reference evidence="8" key="1">
    <citation type="submission" date="2022-11" db="UniProtKB">
        <authorList>
            <consortium name="WormBaseParasite"/>
        </authorList>
    </citation>
    <scope>IDENTIFICATION</scope>
</reference>
<keyword evidence="2 6" id="KW-0812">Transmembrane</keyword>
<dbReference type="Proteomes" id="UP000887540">
    <property type="component" value="Unplaced"/>
</dbReference>
<feature type="transmembrane region" description="Helical" evidence="6">
    <location>
        <begin position="177"/>
        <end position="198"/>
    </location>
</feature>
<feature type="transmembrane region" description="Helical" evidence="6">
    <location>
        <begin position="35"/>
        <end position="52"/>
    </location>
</feature>
<feature type="transmembrane region" description="Helical" evidence="6">
    <location>
        <begin position="237"/>
        <end position="257"/>
    </location>
</feature>
<keyword evidence="7" id="KW-1185">Reference proteome</keyword>
<evidence type="ECO:0000256" key="5">
    <source>
        <dbReference type="SAM" id="MobiDB-lite"/>
    </source>
</evidence>
<keyword evidence="3 6" id="KW-1133">Transmembrane helix</keyword>
<evidence type="ECO:0000256" key="6">
    <source>
        <dbReference type="SAM" id="Phobius"/>
    </source>
</evidence>
<comment type="subcellular location">
    <subcellularLocation>
        <location evidence="1">Membrane</location>
        <topology evidence="1">Multi-pass membrane protein</topology>
    </subcellularLocation>
</comment>
<dbReference type="InterPro" id="IPR050382">
    <property type="entry name" value="MFS_Na/Anion_cotransporter"/>
</dbReference>
<organism evidence="7 8">
    <name type="scientific">Acrobeloides nanus</name>
    <dbReference type="NCBI Taxonomy" id="290746"/>
    <lineage>
        <taxon>Eukaryota</taxon>
        <taxon>Metazoa</taxon>
        <taxon>Ecdysozoa</taxon>
        <taxon>Nematoda</taxon>
        <taxon>Chromadorea</taxon>
        <taxon>Rhabditida</taxon>
        <taxon>Tylenchina</taxon>
        <taxon>Cephalobomorpha</taxon>
        <taxon>Cephaloboidea</taxon>
        <taxon>Cephalobidae</taxon>
        <taxon>Acrobeloides</taxon>
    </lineage>
</organism>
<dbReference type="SUPFAM" id="SSF103473">
    <property type="entry name" value="MFS general substrate transporter"/>
    <property type="match status" value="1"/>
</dbReference>